<comment type="caution">
    <text evidence="2">The sequence shown here is derived from an EMBL/GenBank/DDBJ whole genome shotgun (WGS) entry which is preliminary data.</text>
</comment>
<dbReference type="PANTHER" id="PTHR43312:SF1">
    <property type="entry name" value="NADP-DEPENDENT OXIDOREDUCTASE DOMAIN-CONTAINING PROTEIN"/>
    <property type="match status" value="1"/>
</dbReference>
<organism evidence="2 3">
    <name type="scientific">Planktothrix agardhii CCAP 1459/11A</name>
    <dbReference type="NCBI Taxonomy" id="282420"/>
    <lineage>
        <taxon>Bacteria</taxon>
        <taxon>Bacillati</taxon>
        <taxon>Cyanobacteriota</taxon>
        <taxon>Cyanophyceae</taxon>
        <taxon>Oscillatoriophycideae</taxon>
        <taxon>Oscillatoriales</taxon>
        <taxon>Microcoleaceae</taxon>
        <taxon>Planktothrix</taxon>
    </lineage>
</organism>
<evidence type="ECO:0000313" key="3">
    <source>
        <dbReference type="Proteomes" id="UP000299794"/>
    </source>
</evidence>
<dbReference type="PANTHER" id="PTHR43312">
    <property type="entry name" value="D-THREO-ALDOSE 1-DEHYDROGENASE"/>
    <property type="match status" value="1"/>
</dbReference>
<feature type="domain" description="NADP-dependent oxidoreductase" evidence="1">
    <location>
        <begin position="39"/>
        <end position="216"/>
    </location>
</feature>
<dbReference type="InterPro" id="IPR036812">
    <property type="entry name" value="NAD(P)_OxRdtase_dom_sf"/>
</dbReference>
<dbReference type="Gene3D" id="3.20.20.100">
    <property type="entry name" value="NADP-dependent oxidoreductase domain"/>
    <property type="match status" value="1"/>
</dbReference>
<evidence type="ECO:0000313" key="2">
    <source>
        <dbReference type="EMBL" id="GDZ94775.1"/>
    </source>
</evidence>
<gene>
    <name evidence="2" type="ORF">PA905_27320</name>
</gene>
<reference evidence="3" key="1">
    <citation type="submission" date="2019-02" db="EMBL/GenBank/DDBJ databases">
        <title>Draft genome sequence of Planktothrix agardhii NIES-905.</title>
        <authorList>
            <person name="Yamaguchi H."/>
            <person name="Suzuki S."/>
            <person name="Kawachi M."/>
        </authorList>
    </citation>
    <scope>NUCLEOTIDE SEQUENCE [LARGE SCALE GENOMIC DNA]</scope>
    <source>
        <strain evidence="3">CCAP 1459/11A</strain>
    </source>
</reference>
<evidence type="ECO:0000259" key="1">
    <source>
        <dbReference type="Pfam" id="PF00248"/>
    </source>
</evidence>
<accession>A0A4P5ZXE8</accession>
<proteinExistence type="predicted"/>
<name>A0A4P5ZXE8_PLAAG</name>
<dbReference type="Proteomes" id="UP000299794">
    <property type="component" value="Unassembled WGS sequence"/>
</dbReference>
<dbReference type="Pfam" id="PF00248">
    <property type="entry name" value="Aldo_ket_red"/>
    <property type="match status" value="1"/>
</dbReference>
<dbReference type="CDD" id="cd19099">
    <property type="entry name" value="AKR_unchar"/>
    <property type="match status" value="1"/>
</dbReference>
<dbReference type="InterPro" id="IPR023210">
    <property type="entry name" value="NADP_OxRdtase_dom"/>
</dbReference>
<dbReference type="AlphaFoldDB" id="A0A4P5ZXE8"/>
<protein>
    <submittedName>
        <fullName evidence="2">Aldo/keto reductase</fullName>
    </submittedName>
</protein>
<dbReference type="InterPro" id="IPR053135">
    <property type="entry name" value="AKR2_Oxidoreductase"/>
</dbReference>
<sequence length="377" mass="42212">MKISGKATLTGTQKYRERHHQDCIAAHFREANDWVVSSIGIGTYLGAADSRTDDRVTDAIIESVKNGINLIDTAINYRYMHAEWSLSHALRALIRDEVVSRDELIICTKGGFIPDLDRISWFYSRYIENSRFSIKPGDLVAECHCLHPEYIWDQLERSLDNLGVETIDIYYLHNPEMQLSEVSPEIFYHRLMLAFEVLEKAVSQGKISSYGLATWDGFRVPPTHPNHLDLAKAKAIASQVAPNGTDHFKFLQLPFNATMLEALVQPTQQVKRTWLPVLEVAHRLGLSVISSASIGQTKAVGQIPKALQEILDQTPLTPTLQALQFTRSCPKLLTALVGMKTIDHVTENSALTRIKPLATKFYKALATASDQIGSESK</sequence>
<dbReference type="EMBL" id="BJCD01000048">
    <property type="protein sequence ID" value="GDZ94775.1"/>
    <property type="molecule type" value="Genomic_DNA"/>
</dbReference>
<dbReference type="RefSeq" id="WP_026785731.1">
    <property type="nucleotide sequence ID" value="NZ_BJCD01000048.1"/>
</dbReference>
<dbReference type="SUPFAM" id="SSF51430">
    <property type="entry name" value="NAD(P)-linked oxidoreductase"/>
    <property type="match status" value="1"/>
</dbReference>